<protein>
    <submittedName>
        <fullName evidence="9">MFS transporter</fullName>
    </submittedName>
</protein>
<evidence type="ECO:0000259" key="8">
    <source>
        <dbReference type="PROSITE" id="PS50850"/>
    </source>
</evidence>
<dbReference type="PANTHER" id="PTHR23513:SF11">
    <property type="entry name" value="STAPHYLOFERRIN A TRANSPORTER"/>
    <property type="match status" value="1"/>
</dbReference>
<dbReference type="Pfam" id="PF07690">
    <property type="entry name" value="MFS_1"/>
    <property type="match status" value="1"/>
</dbReference>
<feature type="transmembrane region" description="Helical" evidence="7">
    <location>
        <begin position="173"/>
        <end position="192"/>
    </location>
</feature>
<evidence type="ECO:0000256" key="1">
    <source>
        <dbReference type="ARBA" id="ARBA00004651"/>
    </source>
</evidence>
<reference evidence="10" key="1">
    <citation type="journal article" date="2019" name="Int. J. Syst. Evol. Microbiol.">
        <title>The Global Catalogue of Microorganisms (GCM) 10K type strain sequencing project: providing services to taxonomists for standard genome sequencing and annotation.</title>
        <authorList>
            <consortium name="The Broad Institute Genomics Platform"/>
            <consortium name="The Broad Institute Genome Sequencing Center for Infectious Disease"/>
            <person name="Wu L."/>
            <person name="Ma J."/>
        </authorList>
    </citation>
    <scope>NUCLEOTIDE SEQUENCE [LARGE SCALE GENOMIC DNA]</scope>
    <source>
        <strain evidence="10">CCM 8931</strain>
    </source>
</reference>
<feature type="transmembrane region" description="Helical" evidence="7">
    <location>
        <begin position="255"/>
        <end position="274"/>
    </location>
</feature>
<evidence type="ECO:0000256" key="4">
    <source>
        <dbReference type="ARBA" id="ARBA00022692"/>
    </source>
</evidence>
<feature type="domain" description="Major facilitator superfamily (MFS) profile" evidence="8">
    <location>
        <begin position="1"/>
        <end position="195"/>
    </location>
</feature>
<dbReference type="PANTHER" id="PTHR23513">
    <property type="entry name" value="INTEGRAL MEMBRANE EFFLUX PROTEIN-RELATED"/>
    <property type="match status" value="1"/>
</dbReference>
<dbReference type="RefSeq" id="WP_137635606.1">
    <property type="nucleotide sequence ID" value="NZ_BJDL01000024.1"/>
</dbReference>
<dbReference type="SUPFAM" id="SSF103473">
    <property type="entry name" value="MFS general substrate transporter"/>
    <property type="match status" value="1"/>
</dbReference>
<dbReference type="CDD" id="cd06173">
    <property type="entry name" value="MFS_MefA_like"/>
    <property type="match status" value="1"/>
</dbReference>
<dbReference type="Gene3D" id="1.20.1250.20">
    <property type="entry name" value="MFS general substrate transporter like domains"/>
    <property type="match status" value="1"/>
</dbReference>
<dbReference type="InterPro" id="IPR036259">
    <property type="entry name" value="MFS_trans_sf"/>
</dbReference>
<evidence type="ECO:0000313" key="10">
    <source>
        <dbReference type="Proteomes" id="UP001597188"/>
    </source>
</evidence>
<feature type="transmembrane region" description="Helical" evidence="7">
    <location>
        <begin position="141"/>
        <end position="167"/>
    </location>
</feature>
<feature type="transmembrane region" description="Helical" evidence="7">
    <location>
        <begin position="213"/>
        <end position="235"/>
    </location>
</feature>
<keyword evidence="3" id="KW-1003">Cell membrane</keyword>
<evidence type="ECO:0000256" key="3">
    <source>
        <dbReference type="ARBA" id="ARBA00022475"/>
    </source>
</evidence>
<evidence type="ECO:0000256" key="7">
    <source>
        <dbReference type="SAM" id="Phobius"/>
    </source>
</evidence>
<gene>
    <name evidence="9" type="ORF">ACFQ5L_00230</name>
</gene>
<accession>A0ABW4BZH5</accession>
<keyword evidence="4 7" id="KW-0812">Transmembrane</keyword>
<dbReference type="InterPro" id="IPR020846">
    <property type="entry name" value="MFS_dom"/>
</dbReference>
<sequence length="398" mass="43397">MSQSQPKIHFSWPLLTSPFVSQLGSMVYLLGLNWILVKATGSTALLGTIEGIGGIAFLAGDLLVGVLVDNGNRKKVLIGTDLFAALACLAGALLVTPHHPQTWLLMLVTSVLDMMNAINYPAAKAIIPEIITRDSRQRFNALANTTFNLANVLAPLVGGLLLGLHGITFQTFLFINSLSFILGVILNALMTYHHQPQTQPTHWWAGIIGGLKYVWAHPDLVSLIIAMAIFNFLYADINLVQPYIGTHYFGGQASNYSLLLTLIAIGGVLGGVSMAWQRRQVTIQQLIFELLISGAILTFMGLWLTKFTWLAGSLLYGIIQARFSVNTSTLIQAETAINYLGSVFGLSFLAFDGVQPFGSLIFGYLIPVFKQLSFSVFGLLTLIAFGLLLIMTRRFTTN</sequence>
<dbReference type="Proteomes" id="UP001597188">
    <property type="component" value="Unassembled WGS sequence"/>
</dbReference>
<feature type="transmembrane region" description="Helical" evidence="7">
    <location>
        <begin position="76"/>
        <end position="96"/>
    </location>
</feature>
<feature type="transmembrane region" description="Helical" evidence="7">
    <location>
        <begin position="102"/>
        <end position="120"/>
    </location>
</feature>
<keyword evidence="10" id="KW-1185">Reference proteome</keyword>
<comment type="caution">
    <text evidence="9">The sequence shown here is derived from an EMBL/GenBank/DDBJ whole genome shotgun (WGS) entry which is preliminary data.</text>
</comment>
<organism evidence="9 10">
    <name type="scientific">Lactiplantibacillus songbeiensis</name>
    <dbReference type="NCBI Taxonomy" id="2559920"/>
    <lineage>
        <taxon>Bacteria</taxon>
        <taxon>Bacillati</taxon>
        <taxon>Bacillota</taxon>
        <taxon>Bacilli</taxon>
        <taxon>Lactobacillales</taxon>
        <taxon>Lactobacillaceae</taxon>
        <taxon>Lactiplantibacillus</taxon>
    </lineage>
</organism>
<dbReference type="InterPro" id="IPR011701">
    <property type="entry name" value="MFS"/>
</dbReference>
<evidence type="ECO:0000256" key="5">
    <source>
        <dbReference type="ARBA" id="ARBA00022989"/>
    </source>
</evidence>
<feature type="transmembrane region" description="Helical" evidence="7">
    <location>
        <begin position="372"/>
        <end position="391"/>
    </location>
</feature>
<feature type="transmembrane region" description="Helical" evidence="7">
    <location>
        <begin position="43"/>
        <end position="64"/>
    </location>
</feature>
<dbReference type="EMBL" id="JBHTOJ010000001">
    <property type="protein sequence ID" value="MFD1419384.1"/>
    <property type="molecule type" value="Genomic_DNA"/>
</dbReference>
<evidence type="ECO:0000256" key="2">
    <source>
        <dbReference type="ARBA" id="ARBA00022448"/>
    </source>
</evidence>
<evidence type="ECO:0000256" key="6">
    <source>
        <dbReference type="ARBA" id="ARBA00023136"/>
    </source>
</evidence>
<keyword evidence="5 7" id="KW-1133">Transmembrane helix</keyword>
<dbReference type="PROSITE" id="PS50850">
    <property type="entry name" value="MFS"/>
    <property type="match status" value="1"/>
</dbReference>
<feature type="transmembrane region" description="Helical" evidence="7">
    <location>
        <begin position="343"/>
        <end position="366"/>
    </location>
</feature>
<comment type="subcellular location">
    <subcellularLocation>
        <location evidence="1">Cell membrane</location>
        <topology evidence="1">Multi-pass membrane protein</topology>
    </subcellularLocation>
</comment>
<keyword evidence="2" id="KW-0813">Transport</keyword>
<name>A0ABW4BZH5_9LACO</name>
<keyword evidence="6 7" id="KW-0472">Membrane</keyword>
<feature type="transmembrane region" description="Helical" evidence="7">
    <location>
        <begin position="12"/>
        <end position="37"/>
    </location>
</feature>
<evidence type="ECO:0000313" key="9">
    <source>
        <dbReference type="EMBL" id="MFD1419384.1"/>
    </source>
</evidence>
<proteinExistence type="predicted"/>